<evidence type="ECO:0000259" key="5">
    <source>
        <dbReference type="Pfam" id="PF07638"/>
    </source>
</evidence>
<protein>
    <submittedName>
        <fullName evidence="6">ECF subfamily RNA polymerase sigma-24 factor</fullName>
    </submittedName>
</protein>
<dbReference type="Gene3D" id="1.10.10.10">
    <property type="entry name" value="Winged helix-like DNA-binding domain superfamily/Winged helix DNA-binding domain"/>
    <property type="match status" value="1"/>
</dbReference>
<dbReference type="Proteomes" id="UP000017396">
    <property type="component" value="Chromosome"/>
</dbReference>
<dbReference type="InterPro" id="IPR014284">
    <property type="entry name" value="RNA_pol_sigma-70_dom"/>
</dbReference>
<evidence type="ECO:0000256" key="4">
    <source>
        <dbReference type="ARBA" id="ARBA00023163"/>
    </source>
</evidence>
<dbReference type="eggNOG" id="COG1595">
    <property type="taxonomic scope" value="Bacteria"/>
</dbReference>
<dbReference type="InterPro" id="IPR053812">
    <property type="entry name" value="HTH_Sigma70_ECF-like"/>
</dbReference>
<dbReference type="CDD" id="cd06171">
    <property type="entry name" value="Sigma70_r4"/>
    <property type="match status" value="1"/>
</dbReference>
<dbReference type="RefSeq" id="WP_023175518.1">
    <property type="nucleotide sequence ID" value="NC_022600.1"/>
</dbReference>
<dbReference type="InterPro" id="IPR039425">
    <property type="entry name" value="RNA_pol_sigma-70-like"/>
</dbReference>
<dbReference type="KEGG" id="glj:GKIL_3942"/>
<dbReference type="HOGENOM" id="CLU_102127_0_0_3"/>
<evidence type="ECO:0000256" key="1">
    <source>
        <dbReference type="ARBA" id="ARBA00010641"/>
    </source>
</evidence>
<dbReference type="PANTHER" id="PTHR43133">
    <property type="entry name" value="RNA POLYMERASE ECF-TYPE SIGMA FACTO"/>
    <property type="match status" value="1"/>
</dbReference>
<dbReference type="InterPro" id="IPR013324">
    <property type="entry name" value="RNA_pol_sigma_r3/r4-like"/>
</dbReference>
<feature type="domain" description="RNA polymerase sigma-70 ECF-like HTH" evidence="5">
    <location>
        <begin position="4"/>
        <end position="185"/>
    </location>
</feature>
<accession>U5QMR3</accession>
<dbReference type="Pfam" id="PF07638">
    <property type="entry name" value="Sigma70_ECF"/>
    <property type="match status" value="1"/>
</dbReference>
<dbReference type="EMBL" id="CP003587">
    <property type="protein sequence ID" value="AGY60188.1"/>
    <property type="molecule type" value="Genomic_DNA"/>
</dbReference>
<proteinExistence type="inferred from homology"/>
<dbReference type="InterPro" id="IPR036388">
    <property type="entry name" value="WH-like_DNA-bd_sf"/>
</dbReference>
<dbReference type="InterPro" id="IPR011517">
    <property type="entry name" value="RNA_pol_sigma70_ECF-like"/>
</dbReference>
<name>U5QMR3_GLOK1</name>
<keyword evidence="2" id="KW-0805">Transcription regulation</keyword>
<dbReference type="SUPFAM" id="SSF88659">
    <property type="entry name" value="Sigma3 and sigma4 domains of RNA polymerase sigma factors"/>
    <property type="match status" value="1"/>
</dbReference>
<dbReference type="GO" id="GO:0006352">
    <property type="term" value="P:DNA-templated transcription initiation"/>
    <property type="evidence" value="ECO:0007669"/>
    <property type="project" value="InterPro"/>
</dbReference>
<dbReference type="SUPFAM" id="SSF88946">
    <property type="entry name" value="Sigma2 domain of RNA polymerase sigma factors"/>
    <property type="match status" value="1"/>
</dbReference>
<evidence type="ECO:0000256" key="3">
    <source>
        <dbReference type="ARBA" id="ARBA00023082"/>
    </source>
</evidence>
<dbReference type="NCBIfam" id="TIGR02999">
    <property type="entry name" value="Sig-70_X6"/>
    <property type="match status" value="1"/>
</dbReference>
<gene>
    <name evidence="6" type="ORF">GKIL_3942</name>
</gene>
<dbReference type="NCBIfam" id="TIGR02937">
    <property type="entry name" value="sigma70-ECF"/>
    <property type="match status" value="1"/>
</dbReference>
<dbReference type="PANTHER" id="PTHR43133:SF39">
    <property type="entry name" value="SIMILAR TO RNA POLYMERASE SIGMA-E FACTOR"/>
    <property type="match status" value="1"/>
</dbReference>
<reference evidence="6 7" key="1">
    <citation type="journal article" date="2013" name="PLoS ONE">
        <title>Cultivation and Complete Genome Sequencing of Gloeobacter kilaueensis sp. nov., from a Lava Cave in Kilauea Caldera, Hawai'i.</title>
        <authorList>
            <person name="Saw J.H."/>
            <person name="Schatz M."/>
            <person name="Brown M.V."/>
            <person name="Kunkel D.D."/>
            <person name="Foster J.S."/>
            <person name="Shick H."/>
            <person name="Christensen S."/>
            <person name="Hou S."/>
            <person name="Wan X."/>
            <person name="Donachie S.P."/>
        </authorList>
    </citation>
    <scope>NUCLEOTIDE SEQUENCE [LARGE SCALE GENOMIC DNA]</scope>
    <source>
        <strain evidence="7">JS</strain>
    </source>
</reference>
<sequence length="186" mass="20998">MSTADVTEMLGEWQAGNRAALDQLTPLIYEELRSLARYYMHSERGDHTLQATALVNEAYLRLIDLSRMSWRSRAHFFAVAAQLIRHILVDHARSRQALKRGGNLQKLSLDQSLEVSAAEQDVDLVALDDALEALAQLNPQQSRVVELRYFAGLSIEETAEVLGVSVSTIKRQWALARSWLHTRLSD</sequence>
<evidence type="ECO:0000313" key="7">
    <source>
        <dbReference type="Proteomes" id="UP000017396"/>
    </source>
</evidence>
<keyword evidence="4" id="KW-0804">Transcription</keyword>
<evidence type="ECO:0000313" key="6">
    <source>
        <dbReference type="EMBL" id="AGY60188.1"/>
    </source>
</evidence>
<organism evidence="6 7">
    <name type="scientific">Gloeobacter kilaueensis (strain ATCC BAA-2537 / CCAP 1431/1 / ULC 316 / JS1)</name>
    <dbReference type="NCBI Taxonomy" id="1183438"/>
    <lineage>
        <taxon>Bacteria</taxon>
        <taxon>Bacillati</taxon>
        <taxon>Cyanobacteriota</taxon>
        <taxon>Cyanophyceae</taxon>
        <taxon>Gloeobacterales</taxon>
        <taxon>Gloeobacteraceae</taxon>
        <taxon>Gloeobacter</taxon>
    </lineage>
</organism>
<evidence type="ECO:0000256" key="2">
    <source>
        <dbReference type="ARBA" id="ARBA00023015"/>
    </source>
</evidence>
<dbReference type="Gene3D" id="1.10.1740.10">
    <property type="match status" value="1"/>
</dbReference>
<keyword evidence="3" id="KW-0731">Sigma factor</keyword>
<dbReference type="STRING" id="1183438.GKIL_3942"/>
<comment type="similarity">
    <text evidence="1">Belongs to the sigma-70 factor family. ECF subfamily.</text>
</comment>
<dbReference type="InterPro" id="IPR013325">
    <property type="entry name" value="RNA_pol_sigma_r2"/>
</dbReference>
<dbReference type="GO" id="GO:0016987">
    <property type="term" value="F:sigma factor activity"/>
    <property type="evidence" value="ECO:0007669"/>
    <property type="project" value="UniProtKB-KW"/>
</dbReference>
<keyword evidence="7" id="KW-1185">Reference proteome</keyword>
<dbReference type="AlphaFoldDB" id="U5QMR3"/>